<evidence type="ECO:0000259" key="9">
    <source>
        <dbReference type="Pfam" id="PF13472"/>
    </source>
</evidence>
<dbReference type="Proteomes" id="UP000290204">
    <property type="component" value="Unassembled WGS sequence"/>
</dbReference>
<feature type="active site" description="Proton donor" evidence="6">
    <location>
        <position position="502"/>
    </location>
</feature>
<dbReference type="PANTHER" id="PTHR22600">
    <property type="entry name" value="BETA-HEXOSAMINIDASE"/>
    <property type="match status" value="1"/>
</dbReference>
<dbReference type="AlphaFoldDB" id="A0A4Q1CDP5"/>
<organism evidence="10 11">
    <name type="scientific">Lacibacter luteus</name>
    <dbReference type="NCBI Taxonomy" id="2508719"/>
    <lineage>
        <taxon>Bacteria</taxon>
        <taxon>Pseudomonadati</taxon>
        <taxon>Bacteroidota</taxon>
        <taxon>Chitinophagia</taxon>
        <taxon>Chitinophagales</taxon>
        <taxon>Chitinophagaceae</taxon>
        <taxon>Lacibacter</taxon>
    </lineage>
</organism>
<protein>
    <recommendedName>
        <fullName evidence="3">beta-N-acetylhexosaminidase</fullName>
        <ecNumber evidence="3">3.2.1.52</ecNumber>
    </recommendedName>
</protein>
<keyword evidence="4" id="KW-0378">Hydrolase</keyword>
<dbReference type="InterPro" id="IPR013830">
    <property type="entry name" value="SGNH_hydro"/>
</dbReference>
<gene>
    <name evidence="10" type="ORF">ESA94_19740</name>
</gene>
<sequence>MNIFFRKISLLLLTALLLIVANGKAQVKLPLLHDSMFSTYYHQRVTFFQSMPQTKDEIIFLGNSITDGSEWAQLFNDLRMKNHGISGDVTAGVLHRLPVVTNRKPSKIFLLIGTNDLARGVSADSVLKNMLLIADYIKQQSPKTKLYVQSILPVNELYGKFAGHTKNTELIKKVNEQLKANAVAHRYQYVDLYNSFSNENGKLKPELSNDGLHLMGRAYLLWKHVIYPYVYDLQPKAALIPQPQQLKWKQGAFAMYNCKTIVVNDNSLSNEASQLQRYLQSIGWEMKLTDKAAAGESFIEIGLGNVKSAQNESEAYQLDVNTSYVKLVANTAHGIFNATQTLKQLLRSETMIDAVSITDWPAFSWRGYMIDVGRNYMSMPLLKQQIDVMAANKLNIFHFHATEDIAWRIAIKKYPQLTALEHMLRNKGMYYNEAEIKELIAYCKERHITFVPEIDMPGHSAAFKRAMKTDMQSDSGLIIVKNILKEFIRTYDVPYIHIGADEVKITNKNFVPEVTAFIESMGKKVIGWQPGGNFSNSTIRQLWMDDNAHHTSNNQIQFIDSRHLYLNHMDPLEAVTTIFNRKIADKEKGDATTLGGTICMWHDRAVSKEEDVLNMNPVYPGMLAFAERSWQGGGVDGWVANIGEPNTTRANAFAAFEKRLLDHKQQFYSKLPFPYTNQSDLVWKLYGPFANNGDLAKQFSPEQKSFDADKTKPTLEQVGATVMLRHWWAPLIKGAIANAEDSTTWYAVTKIWSDEDETKQFWIGFNNLSRSPATDPPPANAWDAKQSAVWVNGKLIPAPEWKHAGQKGNSELPLADEGYQYRMPTSIPLKKGWNTVLLKAPVGSFKGKDWQNPVKWMFTFAPVQF</sequence>
<evidence type="ECO:0000259" key="7">
    <source>
        <dbReference type="Pfam" id="PF00728"/>
    </source>
</evidence>
<evidence type="ECO:0000256" key="2">
    <source>
        <dbReference type="ARBA" id="ARBA00006285"/>
    </source>
</evidence>
<dbReference type="InterPro" id="IPR017853">
    <property type="entry name" value="GH"/>
</dbReference>
<evidence type="ECO:0000313" key="10">
    <source>
        <dbReference type="EMBL" id="RXK57754.1"/>
    </source>
</evidence>
<dbReference type="SUPFAM" id="SSF51445">
    <property type="entry name" value="(Trans)glycosidases"/>
    <property type="match status" value="1"/>
</dbReference>
<proteinExistence type="inferred from homology"/>
<evidence type="ECO:0000256" key="3">
    <source>
        <dbReference type="ARBA" id="ARBA00012663"/>
    </source>
</evidence>
<evidence type="ECO:0000256" key="6">
    <source>
        <dbReference type="PIRSR" id="PIRSR625705-1"/>
    </source>
</evidence>
<dbReference type="GO" id="GO:0005975">
    <property type="term" value="P:carbohydrate metabolic process"/>
    <property type="evidence" value="ECO:0007669"/>
    <property type="project" value="InterPro"/>
</dbReference>
<dbReference type="EC" id="3.2.1.52" evidence="3"/>
<evidence type="ECO:0000259" key="8">
    <source>
        <dbReference type="Pfam" id="PF02838"/>
    </source>
</evidence>
<dbReference type="InterPro" id="IPR025705">
    <property type="entry name" value="Beta_hexosaminidase_sua/sub"/>
</dbReference>
<comment type="catalytic activity">
    <reaction evidence="1">
        <text>Hydrolysis of terminal non-reducing N-acetyl-D-hexosamine residues in N-acetyl-beta-D-hexosaminides.</text>
        <dbReference type="EC" id="3.2.1.52"/>
    </reaction>
</comment>
<dbReference type="Gene3D" id="3.40.50.1110">
    <property type="entry name" value="SGNH hydrolase"/>
    <property type="match status" value="1"/>
</dbReference>
<feature type="domain" description="SGNH hydrolase-type esterase" evidence="9">
    <location>
        <begin position="60"/>
        <end position="218"/>
    </location>
</feature>
<keyword evidence="5" id="KW-0326">Glycosidase</keyword>
<dbReference type="Gene3D" id="3.30.379.10">
    <property type="entry name" value="Chitobiase/beta-hexosaminidase domain 2-like"/>
    <property type="match status" value="1"/>
</dbReference>
<dbReference type="Pfam" id="PF13472">
    <property type="entry name" value="Lipase_GDSL_2"/>
    <property type="match status" value="1"/>
</dbReference>
<dbReference type="InterPro" id="IPR036514">
    <property type="entry name" value="SGNH_hydro_sf"/>
</dbReference>
<evidence type="ECO:0000256" key="5">
    <source>
        <dbReference type="ARBA" id="ARBA00023295"/>
    </source>
</evidence>
<keyword evidence="11" id="KW-1185">Reference proteome</keyword>
<accession>A0A4Q1CDP5</accession>
<dbReference type="PANTHER" id="PTHR22600:SF57">
    <property type="entry name" value="BETA-N-ACETYLHEXOSAMINIDASE"/>
    <property type="match status" value="1"/>
</dbReference>
<evidence type="ECO:0000256" key="1">
    <source>
        <dbReference type="ARBA" id="ARBA00001231"/>
    </source>
</evidence>
<evidence type="ECO:0000313" key="11">
    <source>
        <dbReference type="Proteomes" id="UP000290204"/>
    </source>
</evidence>
<dbReference type="InterPro" id="IPR029018">
    <property type="entry name" value="Hex-like_dom2"/>
</dbReference>
<dbReference type="OrthoDB" id="726159at2"/>
<dbReference type="SUPFAM" id="SSF52266">
    <property type="entry name" value="SGNH hydrolase"/>
    <property type="match status" value="1"/>
</dbReference>
<dbReference type="InterPro" id="IPR015883">
    <property type="entry name" value="Glyco_hydro_20_cat"/>
</dbReference>
<comment type="caution">
    <text evidence="10">The sequence shown here is derived from an EMBL/GenBank/DDBJ whole genome shotgun (WGS) entry which is preliminary data.</text>
</comment>
<dbReference type="Pfam" id="PF00728">
    <property type="entry name" value="Glyco_hydro_20"/>
    <property type="match status" value="1"/>
</dbReference>
<dbReference type="Gene3D" id="3.20.20.80">
    <property type="entry name" value="Glycosidases"/>
    <property type="match status" value="1"/>
</dbReference>
<dbReference type="GO" id="GO:0030203">
    <property type="term" value="P:glycosaminoglycan metabolic process"/>
    <property type="evidence" value="ECO:0007669"/>
    <property type="project" value="TreeGrafter"/>
</dbReference>
<evidence type="ECO:0000256" key="4">
    <source>
        <dbReference type="ARBA" id="ARBA00022801"/>
    </source>
</evidence>
<dbReference type="InterPro" id="IPR015882">
    <property type="entry name" value="HEX_bac_N"/>
</dbReference>
<feature type="domain" description="Beta-hexosaminidase bacterial type N-terminal" evidence="8">
    <location>
        <begin position="238"/>
        <end position="360"/>
    </location>
</feature>
<dbReference type="GO" id="GO:0004563">
    <property type="term" value="F:beta-N-acetylhexosaminidase activity"/>
    <property type="evidence" value="ECO:0007669"/>
    <property type="project" value="UniProtKB-EC"/>
</dbReference>
<dbReference type="GO" id="GO:0016788">
    <property type="term" value="F:hydrolase activity, acting on ester bonds"/>
    <property type="evidence" value="ECO:0007669"/>
    <property type="project" value="UniProtKB-ARBA"/>
</dbReference>
<dbReference type="PRINTS" id="PR00738">
    <property type="entry name" value="GLHYDRLASE20"/>
</dbReference>
<dbReference type="RefSeq" id="WP_129132678.1">
    <property type="nucleotide sequence ID" value="NZ_SDHW01000008.1"/>
</dbReference>
<dbReference type="GO" id="GO:0016020">
    <property type="term" value="C:membrane"/>
    <property type="evidence" value="ECO:0007669"/>
    <property type="project" value="TreeGrafter"/>
</dbReference>
<name>A0A4Q1CDP5_9BACT</name>
<dbReference type="SUPFAM" id="SSF55545">
    <property type="entry name" value="beta-N-acetylhexosaminidase-like domain"/>
    <property type="match status" value="1"/>
</dbReference>
<dbReference type="EMBL" id="SDHW01000008">
    <property type="protein sequence ID" value="RXK57754.1"/>
    <property type="molecule type" value="Genomic_DNA"/>
</dbReference>
<comment type="similarity">
    <text evidence="2">Belongs to the glycosyl hydrolase 20 family.</text>
</comment>
<feature type="domain" description="Glycoside hydrolase family 20 catalytic" evidence="7">
    <location>
        <begin position="363"/>
        <end position="469"/>
    </location>
</feature>
<dbReference type="Pfam" id="PF02838">
    <property type="entry name" value="Glyco_hydro_20b"/>
    <property type="match status" value="1"/>
</dbReference>
<reference evidence="10 11" key="1">
    <citation type="submission" date="2019-01" db="EMBL/GenBank/DDBJ databases">
        <title>Lacibacter sp. strain TTM-7.</title>
        <authorList>
            <person name="Chen W.-M."/>
        </authorList>
    </citation>
    <scope>NUCLEOTIDE SEQUENCE [LARGE SCALE GENOMIC DNA]</scope>
    <source>
        <strain evidence="10 11">TTM-7</strain>
    </source>
</reference>